<evidence type="ECO:0000259" key="2">
    <source>
        <dbReference type="Pfam" id="PF02120"/>
    </source>
</evidence>
<keyword evidence="4" id="KW-1185">Reference proteome</keyword>
<sequence length="857" mass="90765">MSDLNPVTNQTNALARGSENTAVGARDSGNQSSLAVNNAIRVVVTQVTTNTVTLSNQQNKQSLQLSTKSLSQTLDTANIKQGQVFDLVKLPNKANTYALVASAINNASSTTTSAISLQQALNGKLPKSVLSNTVSVNDNQLNNVIAKSASAGNLGINGNSVIAIAGRVINIAANQVSISFQIPGSNLPPQQARLTLSPQQIAELKTNNQVQVNVDVSAKKPKLLSINVLSANALGQGLGKTLTLDAQLTRLNANKLPTNLLNAALLNSLLIKQGANSNVASSSSASSVTSAVSPKQVILPLNSSTLSQLPKSLQNAFAQVNEQALANASKTTSGLASDNNVLANKVLFLGLEPGLSKGSLSVSVIGNLRPSVIELNPAQAKTLLSQTQPSGLEDSAANKSSESNSTQPSKLVSDQQIQRQINVNQLGFISSKADLVGKQSPQVGAALSKEAAQQLNTANSEKSTSAQIDNKFDTKTTGAAPVANFQSDKLLQALQKQVADTLSAISSIQSNAGESSKTSSLLTQLASQLRELTVGSAAANKAITSNLQSITQELGKQSLLLSGSQTQALNNINNAINALLNESLEEAGIGSELRQLLKTVQEQIPKVDSIGTSIDARTIQSLLTTPLNPPPINAITATAQGGFLSGLVTLLQVSLASKLQRQSNKQASKAQDLVPDLVKSLVPDISKVQSAKLMQDFRQFDSKHALSGEIAKILSSHQHHKLKSADSSLQGQDQLYYALPNLLNPKADDIELLIKRESRENKNAKSEQSASSWYLTMKLDVGELGQMLAKTQLQESEIKLQLFTSTEALKIKALDTLPYLQRRLKSLGIELIEKSCQIGKVPKKLQPEHYHLFEAKV</sequence>
<dbReference type="EMBL" id="JAVRIE010000003">
    <property type="protein sequence ID" value="MDT0582671.1"/>
    <property type="molecule type" value="Genomic_DNA"/>
</dbReference>
<organism evidence="3 4">
    <name type="scientific">Brumicola blandensis</name>
    <dbReference type="NCBI Taxonomy" id="3075611"/>
    <lineage>
        <taxon>Bacteria</taxon>
        <taxon>Pseudomonadati</taxon>
        <taxon>Pseudomonadota</taxon>
        <taxon>Gammaproteobacteria</taxon>
        <taxon>Alteromonadales</taxon>
        <taxon>Alteromonadaceae</taxon>
        <taxon>Brumicola</taxon>
    </lineage>
</organism>
<feature type="region of interest" description="Disordered" evidence="1">
    <location>
        <begin position="1"/>
        <end position="30"/>
    </location>
</feature>
<gene>
    <name evidence="3" type="ORF">RM544_08965</name>
</gene>
<dbReference type="AlphaFoldDB" id="A0AAW8R037"/>
<accession>A0AAW8R037</accession>
<dbReference type="RefSeq" id="WP_311361449.1">
    <property type="nucleotide sequence ID" value="NZ_JAVRIE010000003.1"/>
</dbReference>
<keyword evidence="3" id="KW-0969">Cilium</keyword>
<feature type="compositionally biased region" description="Polar residues" evidence="1">
    <location>
        <begin position="397"/>
        <end position="414"/>
    </location>
</feature>
<protein>
    <submittedName>
        <fullName evidence="3">Flagellar hook-length control protein FliK</fullName>
    </submittedName>
</protein>
<dbReference type="InterPro" id="IPR021136">
    <property type="entry name" value="Flagellar_hook_control-like_C"/>
</dbReference>
<comment type="caution">
    <text evidence="3">The sequence shown here is derived from an EMBL/GenBank/DDBJ whole genome shotgun (WGS) entry which is preliminary data.</text>
</comment>
<proteinExistence type="predicted"/>
<feature type="region of interest" description="Disordered" evidence="1">
    <location>
        <begin position="387"/>
        <end position="414"/>
    </location>
</feature>
<keyword evidence="3" id="KW-0282">Flagellum</keyword>
<reference evidence="3 4" key="1">
    <citation type="submission" date="2023-09" db="EMBL/GenBank/DDBJ databases">
        <authorList>
            <person name="Rey-Velasco X."/>
        </authorList>
    </citation>
    <scope>NUCLEOTIDE SEQUENCE [LARGE SCALE GENOMIC DNA]</scope>
    <source>
        <strain evidence="3 4">W409</strain>
    </source>
</reference>
<keyword evidence="3" id="KW-0966">Cell projection</keyword>
<dbReference type="Pfam" id="PF02120">
    <property type="entry name" value="Flg_hook"/>
    <property type="match status" value="1"/>
</dbReference>
<evidence type="ECO:0000256" key="1">
    <source>
        <dbReference type="SAM" id="MobiDB-lite"/>
    </source>
</evidence>
<evidence type="ECO:0000313" key="4">
    <source>
        <dbReference type="Proteomes" id="UP001249020"/>
    </source>
</evidence>
<feature type="compositionally biased region" description="Polar residues" evidence="1">
    <location>
        <begin position="1"/>
        <end position="21"/>
    </location>
</feature>
<evidence type="ECO:0000313" key="3">
    <source>
        <dbReference type="EMBL" id="MDT0582671.1"/>
    </source>
</evidence>
<name>A0AAW8R037_9ALTE</name>
<feature type="domain" description="Flagellar hook-length control protein-like C-terminal" evidence="2">
    <location>
        <begin position="763"/>
        <end position="839"/>
    </location>
</feature>
<dbReference type="Proteomes" id="UP001249020">
    <property type="component" value="Unassembled WGS sequence"/>
</dbReference>